<dbReference type="OrthoDB" id="9105893at2"/>
<dbReference type="RefSeq" id="WP_090535391.1">
    <property type="nucleotide sequence ID" value="NZ_FNRQ01000006.1"/>
</dbReference>
<accession>A0A1H4GL53</accession>
<evidence type="ECO:0000313" key="2">
    <source>
        <dbReference type="Proteomes" id="UP000198638"/>
    </source>
</evidence>
<dbReference type="SUPFAM" id="SSF160272">
    <property type="entry name" value="Shew3726-like"/>
    <property type="match status" value="1"/>
</dbReference>
<dbReference type="InterPro" id="IPR009962">
    <property type="entry name" value="DUF1488"/>
</dbReference>
<gene>
    <name evidence="1" type="ORF">SAMN05192564_10689</name>
</gene>
<dbReference type="InterPro" id="IPR036692">
    <property type="entry name" value="Shew3726-like_sf"/>
</dbReference>
<sequence length="90" mass="10191">METVEFEPSVSPDGRTVVFVLSLRGRDHECAVTREALEQHFWLQHGATEARILRTFDDGRKRIFAVAERKLLANPGGRVVVTANDFGPRR</sequence>
<dbReference type="AlphaFoldDB" id="A0A1H4GL53"/>
<reference evidence="2" key="1">
    <citation type="submission" date="2016-10" db="EMBL/GenBank/DDBJ databases">
        <authorList>
            <person name="Varghese N."/>
            <person name="Submissions S."/>
        </authorList>
    </citation>
    <scope>NUCLEOTIDE SEQUENCE [LARGE SCALE GENOMIC DNA]</scope>
    <source>
        <strain evidence="2">LMG 24000</strain>
    </source>
</reference>
<evidence type="ECO:0000313" key="1">
    <source>
        <dbReference type="EMBL" id="SEB09730.1"/>
    </source>
</evidence>
<name>A0A1H4GL53_9BURK</name>
<dbReference type="Pfam" id="PF07369">
    <property type="entry name" value="DUF1488"/>
    <property type="match status" value="1"/>
</dbReference>
<protein>
    <submittedName>
        <fullName evidence="1">WD40-like Beta Propeller Repeat</fullName>
    </submittedName>
</protein>
<organism evidence="1 2">
    <name type="scientific">Paraburkholderia sartisoli</name>
    <dbReference type="NCBI Taxonomy" id="83784"/>
    <lineage>
        <taxon>Bacteria</taxon>
        <taxon>Pseudomonadati</taxon>
        <taxon>Pseudomonadota</taxon>
        <taxon>Betaproteobacteria</taxon>
        <taxon>Burkholderiales</taxon>
        <taxon>Burkholderiaceae</taxon>
        <taxon>Paraburkholderia</taxon>
    </lineage>
</organism>
<keyword evidence="2" id="KW-1185">Reference proteome</keyword>
<proteinExistence type="predicted"/>
<dbReference type="EMBL" id="FNRQ01000006">
    <property type="protein sequence ID" value="SEB09730.1"/>
    <property type="molecule type" value="Genomic_DNA"/>
</dbReference>
<dbReference type="Proteomes" id="UP000198638">
    <property type="component" value="Unassembled WGS sequence"/>
</dbReference>